<evidence type="ECO:0000256" key="5">
    <source>
        <dbReference type="ARBA" id="ARBA00022679"/>
    </source>
</evidence>
<dbReference type="Gene3D" id="1.20.120.160">
    <property type="entry name" value="HPT domain"/>
    <property type="match status" value="1"/>
</dbReference>
<evidence type="ECO:0000256" key="2">
    <source>
        <dbReference type="ARBA" id="ARBA00021483"/>
    </source>
</evidence>
<dbReference type="SUPFAM" id="SSF50341">
    <property type="entry name" value="CheW-like"/>
    <property type="match status" value="1"/>
</dbReference>
<proteinExistence type="predicted"/>
<dbReference type="SMART" id="SM00073">
    <property type="entry name" value="HPT"/>
    <property type="match status" value="1"/>
</dbReference>
<dbReference type="SMART" id="SM00260">
    <property type="entry name" value="CheW"/>
    <property type="match status" value="1"/>
</dbReference>
<evidence type="ECO:0000259" key="9">
    <source>
        <dbReference type="PROSITE" id="PS50894"/>
    </source>
</evidence>
<gene>
    <name evidence="10" type="primary">cheW</name>
    <name evidence="10" type="ORF">SCFA_710006</name>
</gene>
<dbReference type="CDD" id="cd00732">
    <property type="entry name" value="CheW"/>
    <property type="match status" value="1"/>
</dbReference>
<evidence type="ECO:0000256" key="1">
    <source>
        <dbReference type="ARBA" id="ARBA00004496"/>
    </source>
</evidence>
<dbReference type="GO" id="GO:0005829">
    <property type="term" value="C:cytosol"/>
    <property type="evidence" value="ECO:0007669"/>
    <property type="project" value="TreeGrafter"/>
</dbReference>
<evidence type="ECO:0000256" key="3">
    <source>
        <dbReference type="ARBA" id="ARBA00022490"/>
    </source>
</evidence>
<organism evidence="10">
    <name type="scientific">anaerobic digester metagenome</name>
    <dbReference type="NCBI Taxonomy" id="1263854"/>
    <lineage>
        <taxon>unclassified sequences</taxon>
        <taxon>metagenomes</taxon>
        <taxon>ecological metagenomes</taxon>
    </lineage>
</organism>
<dbReference type="Pfam" id="PF01627">
    <property type="entry name" value="Hpt"/>
    <property type="match status" value="1"/>
</dbReference>
<feature type="region of interest" description="Disordered" evidence="7">
    <location>
        <begin position="235"/>
        <end position="283"/>
    </location>
</feature>
<dbReference type="InterPro" id="IPR036061">
    <property type="entry name" value="CheW-like_dom_sf"/>
</dbReference>
<evidence type="ECO:0000259" key="8">
    <source>
        <dbReference type="PROSITE" id="PS50851"/>
    </source>
</evidence>
<dbReference type="Gene3D" id="2.30.30.40">
    <property type="entry name" value="SH3 Domains"/>
    <property type="match status" value="1"/>
</dbReference>
<dbReference type="GO" id="GO:0006935">
    <property type="term" value="P:chemotaxis"/>
    <property type="evidence" value="ECO:0007669"/>
    <property type="project" value="InterPro"/>
</dbReference>
<dbReference type="PANTHER" id="PTHR22617:SF45">
    <property type="entry name" value="CHEMOTAXIS PROTEIN CHEW"/>
    <property type="match status" value="1"/>
</dbReference>
<comment type="subcellular location">
    <subcellularLocation>
        <location evidence="1">Cytoplasm</location>
    </subcellularLocation>
</comment>
<dbReference type="GO" id="GO:0000160">
    <property type="term" value="P:phosphorelay signal transduction system"/>
    <property type="evidence" value="ECO:0007669"/>
    <property type="project" value="InterPro"/>
</dbReference>
<dbReference type="SUPFAM" id="SSF47226">
    <property type="entry name" value="Histidine-containing phosphotransfer domain, HPT domain"/>
    <property type="match status" value="1"/>
</dbReference>
<dbReference type="GO" id="GO:0016301">
    <property type="term" value="F:kinase activity"/>
    <property type="evidence" value="ECO:0007669"/>
    <property type="project" value="UniProtKB-KW"/>
</dbReference>
<dbReference type="CDD" id="cd00088">
    <property type="entry name" value="HPT"/>
    <property type="match status" value="1"/>
</dbReference>
<feature type="compositionally biased region" description="Basic and acidic residues" evidence="7">
    <location>
        <begin position="262"/>
        <end position="283"/>
    </location>
</feature>
<dbReference type="PANTHER" id="PTHR22617">
    <property type="entry name" value="CHEMOTAXIS SENSOR HISTIDINE KINASE-RELATED"/>
    <property type="match status" value="1"/>
</dbReference>
<dbReference type="InterPro" id="IPR008207">
    <property type="entry name" value="Sig_transdc_His_kin_Hpt_dom"/>
</dbReference>
<evidence type="ECO:0000313" key="10">
    <source>
        <dbReference type="EMBL" id="VFU17818.1"/>
    </source>
</evidence>
<dbReference type="Pfam" id="PF01584">
    <property type="entry name" value="CheW"/>
    <property type="match status" value="1"/>
</dbReference>
<reference evidence="10" key="1">
    <citation type="submission" date="2019-03" db="EMBL/GenBank/DDBJ databases">
        <authorList>
            <person name="Hao L."/>
        </authorList>
    </citation>
    <scope>NUCLEOTIDE SEQUENCE</scope>
</reference>
<dbReference type="InterPro" id="IPR036641">
    <property type="entry name" value="HPT_dom_sf"/>
</dbReference>
<dbReference type="PROSITE" id="PS50894">
    <property type="entry name" value="HPT"/>
    <property type="match status" value="1"/>
</dbReference>
<evidence type="ECO:0000256" key="7">
    <source>
        <dbReference type="SAM" id="MobiDB-lite"/>
    </source>
</evidence>
<evidence type="ECO:0000256" key="6">
    <source>
        <dbReference type="ARBA" id="ARBA00022777"/>
    </source>
</evidence>
<dbReference type="AlphaFoldDB" id="A0A485M4C6"/>
<feature type="domain" description="HPt" evidence="9">
    <location>
        <begin position="1"/>
        <end position="106"/>
    </location>
</feature>
<dbReference type="EMBL" id="CAADRM010000138">
    <property type="protein sequence ID" value="VFU17818.1"/>
    <property type="molecule type" value="Genomic_DNA"/>
</dbReference>
<feature type="domain" description="CheW-like" evidence="8">
    <location>
        <begin position="303"/>
        <end position="444"/>
    </location>
</feature>
<dbReference type="InterPro" id="IPR039315">
    <property type="entry name" value="CheW"/>
</dbReference>
<name>A0A485M4C6_9ZZZZ</name>
<keyword evidence="6" id="KW-0418">Kinase</keyword>
<keyword evidence="5" id="KW-0808">Transferase</keyword>
<dbReference type="InterPro" id="IPR002545">
    <property type="entry name" value="CheW-lke_dom"/>
</dbReference>
<accession>A0A485M4C6</accession>
<dbReference type="PROSITE" id="PS50851">
    <property type="entry name" value="CHEW"/>
    <property type="match status" value="1"/>
</dbReference>
<keyword evidence="3" id="KW-0963">Cytoplasm</keyword>
<sequence length="446" mass="49279">MGEFDELIEEFVTESREHIADIEEDLIKIEAEMEKVDPEVINRVFRAAHSIKGSAKFLDLVNIGELAHRLEDVLNLIRSGKIVPTSEISNPLLQAADMLKSMFEDVIASNDMDISEHLTQLQAIIDSAGAAPAAKGAAPAASSAPTILTPFGINDETVLKKLETCQVYVLNVKMKGKKLKEFLAELGNLGEIMASQETGKGECAILYATIMEPDMIPVALKLDESAVTQIQKDMLGAKEAAPRPEKTAEAVFKPRKTPAPEVSRKPAEPEPFEPHEDALEEQKPAREKIAFNAEAREDTKEDNTSFITFSLENETYAVPIQAIEEIIGCQDISLLPNVPPFIKGVINLRGELVPVLDLRLKFGLEPREYTPLTVFLIVRVDTRVMGMVVDNVADVLVIDPARVQKTPVFSASIPTDFIEGVYKDQQEQMVILVNIPSLIKPEEWVM</sequence>
<protein>
    <recommendedName>
        <fullName evidence="2">Chemotaxis protein CheW</fullName>
    </recommendedName>
</protein>
<dbReference type="Gene3D" id="2.40.50.180">
    <property type="entry name" value="CheA-289, Domain 4"/>
    <property type="match status" value="1"/>
</dbReference>
<evidence type="ECO:0000256" key="4">
    <source>
        <dbReference type="ARBA" id="ARBA00022553"/>
    </source>
</evidence>
<keyword evidence="4" id="KW-0597">Phosphoprotein</keyword>